<evidence type="ECO:0000256" key="1">
    <source>
        <dbReference type="ARBA" id="ARBA00004141"/>
    </source>
</evidence>
<dbReference type="PANTHER" id="PTHR22945:SF40">
    <property type="entry name" value="SERPENTINE RECEPTOR, CLASS D (DELTA)-RELATED"/>
    <property type="match status" value="1"/>
</dbReference>
<proteinExistence type="inferred from homology"/>
<evidence type="ECO:0000256" key="4">
    <source>
        <dbReference type="ARBA" id="ARBA00022989"/>
    </source>
</evidence>
<gene>
    <name evidence="6" type="primary">WBGene00279084</name>
</gene>
<protein>
    <submittedName>
        <fullName evidence="6">G protein-coupled receptor</fullName>
    </submittedName>
</protein>
<evidence type="ECO:0000256" key="2">
    <source>
        <dbReference type="ARBA" id="ARBA00009166"/>
    </source>
</evidence>
<comment type="subcellular location">
    <subcellularLocation>
        <location evidence="1">Membrane</location>
        <topology evidence="1">Multi-pass membrane protein</topology>
    </subcellularLocation>
</comment>
<keyword evidence="3" id="KW-0812">Transmembrane</keyword>
<organism evidence="6 7">
    <name type="scientific">Pristionchus pacificus</name>
    <name type="common">Parasitic nematode worm</name>
    <dbReference type="NCBI Taxonomy" id="54126"/>
    <lineage>
        <taxon>Eukaryota</taxon>
        <taxon>Metazoa</taxon>
        <taxon>Ecdysozoa</taxon>
        <taxon>Nematoda</taxon>
        <taxon>Chromadorea</taxon>
        <taxon>Rhabditida</taxon>
        <taxon>Rhabditina</taxon>
        <taxon>Diplogasteromorpha</taxon>
        <taxon>Diplogasteroidea</taxon>
        <taxon>Neodiplogasteridae</taxon>
        <taxon>Pristionchus</taxon>
    </lineage>
</organism>
<name>A0A2A6C3U6_PRIPA</name>
<dbReference type="InterPro" id="IPR050920">
    <property type="entry name" value="Nematode_rcpt-like_delta"/>
</dbReference>
<evidence type="ECO:0000313" key="6">
    <source>
        <dbReference type="EnsemblMetazoa" id="PPA40715.1"/>
    </source>
</evidence>
<dbReference type="OrthoDB" id="5797606at2759"/>
<evidence type="ECO:0000313" key="7">
    <source>
        <dbReference type="Proteomes" id="UP000005239"/>
    </source>
</evidence>
<evidence type="ECO:0000256" key="3">
    <source>
        <dbReference type="ARBA" id="ARBA00022692"/>
    </source>
</evidence>
<sequence>MTFVLNFIDVFIGAYSIILLNSAITDFIAVLVELMSETRMIADFPFLIHIYEGFCTRIGMFACKMSMLIEMHAMFHSILLIAVSFWYRSSALDGRFPSKAIVQVVKSIIIAPNV</sequence>
<dbReference type="InterPro" id="IPR019421">
    <property type="entry name" value="7TM_GPCR_serpentine_rcpt_Srd"/>
</dbReference>
<comment type="similarity">
    <text evidence="2">Belongs to the nematode receptor-like protein srd family.</text>
</comment>
<evidence type="ECO:0000256" key="5">
    <source>
        <dbReference type="ARBA" id="ARBA00023136"/>
    </source>
</evidence>
<keyword evidence="5" id="KW-0472">Membrane</keyword>
<dbReference type="Pfam" id="PF10317">
    <property type="entry name" value="7TM_GPCR_Srd"/>
    <property type="match status" value="1"/>
</dbReference>
<dbReference type="Proteomes" id="UP000005239">
    <property type="component" value="Unassembled WGS sequence"/>
</dbReference>
<keyword evidence="7" id="KW-1185">Reference proteome</keyword>
<reference evidence="7" key="1">
    <citation type="journal article" date="2008" name="Nat. Genet.">
        <title>The Pristionchus pacificus genome provides a unique perspective on nematode lifestyle and parasitism.</title>
        <authorList>
            <person name="Dieterich C."/>
            <person name="Clifton S.W."/>
            <person name="Schuster L.N."/>
            <person name="Chinwalla A."/>
            <person name="Delehaunty K."/>
            <person name="Dinkelacker I."/>
            <person name="Fulton L."/>
            <person name="Fulton R."/>
            <person name="Godfrey J."/>
            <person name="Minx P."/>
            <person name="Mitreva M."/>
            <person name="Roeseler W."/>
            <person name="Tian H."/>
            <person name="Witte H."/>
            <person name="Yang S.P."/>
            <person name="Wilson R.K."/>
            <person name="Sommer R.J."/>
        </authorList>
    </citation>
    <scope>NUCLEOTIDE SEQUENCE [LARGE SCALE GENOMIC DNA]</scope>
    <source>
        <strain evidence="7">PS312</strain>
    </source>
</reference>
<keyword evidence="4" id="KW-1133">Transmembrane helix</keyword>
<accession>A0A8R1UTW4</accession>
<dbReference type="AlphaFoldDB" id="A0A2A6C3U6"/>
<reference evidence="6" key="2">
    <citation type="submission" date="2022-06" db="UniProtKB">
        <authorList>
            <consortium name="EnsemblMetazoa"/>
        </authorList>
    </citation>
    <scope>IDENTIFICATION</scope>
    <source>
        <strain evidence="6">PS312</strain>
    </source>
</reference>
<dbReference type="GO" id="GO:0016020">
    <property type="term" value="C:membrane"/>
    <property type="evidence" value="ECO:0007669"/>
    <property type="project" value="UniProtKB-SubCell"/>
</dbReference>
<dbReference type="EnsemblMetazoa" id="PPA40715.1">
    <property type="protein sequence ID" value="PPA40715.1"/>
    <property type="gene ID" value="WBGene00279084"/>
</dbReference>
<accession>A0A2A6C3U6</accession>
<dbReference type="PANTHER" id="PTHR22945">
    <property type="entry name" value="SERPENTINE RECEPTOR, CLASS D DELTA"/>
    <property type="match status" value="1"/>
</dbReference>